<feature type="transmembrane region" description="Helical" evidence="1">
    <location>
        <begin position="235"/>
        <end position="255"/>
    </location>
</feature>
<evidence type="ECO:0000313" key="5">
    <source>
        <dbReference type="Proteomes" id="UP001497497"/>
    </source>
</evidence>
<feature type="transmembrane region" description="Helical" evidence="1">
    <location>
        <begin position="261"/>
        <end position="286"/>
    </location>
</feature>
<feature type="transmembrane region" description="Helical" evidence="1">
    <location>
        <begin position="158"/>
        <end position="176"/>
    </location>
</feature>
<protein>
    <recommendedName>
        <fullName evidence="3">DUF5009 domain-containing protein</fullName>
    </recommendedName>
</protein>
<dbReference type="EMBL" id="CAXITT010000044">
    <property type="protein sequence ID" value="CAL1529217.1"/>
    <property type="molecule type" value="Genomic_DNA"/>
</dbReference>
<feature type="chain" id="PRO_5043898202" description="DUF5009 domain-containing protein" evidence="2">
    <location>
        <begin position="27"/>
        <end position="618"/>
    </location>
</feature>
<feature type="transmembrane region" description="Helical" evidence="1">
    <location>
        <begin position="594"/>
        <end position="611"/>
    </location>
</feature>
<name>A0AAV2H730_LYMST</name>
<feature type="transmembrane region" description="Helical" evidence="1">
    <location>
        <begin position="459"/>
        <end position="480"/>
    </location>
</feature>
<feature type="transmembrane region" description="Helical" evidence="1">
    <location>
        <begin position="492"/>
        <end position="511"/>
    </location>
</feature>
<dbReference type="Pfam" id="PF16401">
    <property type="entry name" value="DUF5009"/>
    <property type="match status" value="1"/>
</dbReference>
<comment type="caution">
    <text evidence="4">The sequence shown here is derived from an EMBL/GenBank/DDBJ whole genome shotgun (WGS) entry which is preliminary data.</text>
</comment>
<dbReference type="AlphaFoldDB" id="A0AAV2H730"/>
<gene>
    <name evidence="4" type="ORF">GSLYS_00003372001</name>
</gene>
<accession>A0AAV2H730</accession>
<evidence type="ECO:0000256" key="1">
    <source>
        <dbReference type="SAM" id="Phobius"/>
    </source>
</evidence>
<keyword evidence="2" id="KW-0732">Signal</keyword>
<feature type="transmembrane region" description="Helical" evidence="1">
    <location>
        <begin position="557"/>
        <end position="574"/>
    </location>
</feature>
<evidence type="ECO:0000259" key="3">
    <source>
        <dbReference type="Pfam" id="PF16401"/>
    </source>
</evidence>
<reference evidence="4 5" key="1">
    <citation type="submission" date="2024-04" db="EMBL/GenBank/DDBJ databases">
        <authorList>
            <consortium name="Genoscope - CEA"/>
            <person name="William W."/>
        </authorList>
    </citation>
    <scope>NUCLEOTIDE SEQUENCE [LARGE SCALE GENOMIC DNA]</scope>
</reference>
<keyword evidence="1" id="KW-1133">Transmembrane helix</keyword>
<dbReference type="InterPro" id="IPR032176">
    <property type="entry name" value="DUF5009"/>
</dbReference>
<dbReference type="PANTHER" id="PTHR31061">
    <property type="entry name" value="LD22376P"/>
    <property type="match status" value="1"/>
</dbReference>
<organism evidence="4 5">
    <name type="scientific">Lymnaea stagnalis</name>
    <name type="common">Great pond snail</name>
    <name type="synonym">Helix stagnalis</name>
    <dbReference type="NCBI Taxonomy" id="6523"/>
    <lineage>
        <taxon>Eukaryota</taxon>
        <taxon>Metazoa</taxon>
        <taxon>Spiralia</taxon>
        <taxon>Lophotrochozoa</taxon>
        <taxon>Mollusca</taxon>
        <taxon>Gastropoda</taxon>
        <taxon>Heterobranchia</taxon>
        <taxon>Euthyneura</taxon>
        <taxon>Panpulmonata</taxon>
        <taxon>Hygrophila</taxon>
        <taxon>Lymnaeoidea</taxon>
        <taxon>Lymnaeidae</taxon>
        <taxon>Lymnaea</taxon>
    </lineage>
</organism>
<feature type="signal peptide" evidence="2">
    <location>
        <begin position="1"/>
        <end position="26"/>
    </location>
</feature>
<dbReference type="Proteomes" id="UP001497497">
    <property type="component" value="Unassembled WGS sequence"/>
</dbReference>
<keyword evidence="5" id="KW-1185">Reference proteome</keyword>
<evidence type="ECO:0000313" key="4">
    <source>
        <dbReference type="EMBL" id="CAL1529217.1"/>
    </source>
</evidence>
<feature type="transmembrane region" description="Helical" evidence="1">
    <location>
        <begin position="340"/>
        <end position="358"/>
    </location>
</feature>
<keyword evidence="1" id="KW-0472">Membrane</keyword>
<keyword evidence="1" id="KW-0812">Transmembrane</keyword>
<feature type="domain" description="DUF5009" evidence="3">
    <location>
        <begin position="230"/>
        <end position="313"/>
    </location>
</feature>
<feature type="transmembrane region" description="Helical" evidence="1">
    <location>
        <begin position="307"/>
        <end position="328"/>
    </location>
</feature>
<dbReference type="PANTHER" id="PTHR31061:SF24">
    <property type="entry name" value="LD22376P"/>
    <property type="match status" value="1"/>
</dbReference>
<sequence length="618" mass="69657">MMLRLDLLQLSFGLIIFATGISSVRQVPVPILPRLCPQGIPDRKINTAHLTIVNDDAQSSTLVVYLQSEQCYKCDLIPTVLVTSNCTLNVDSRWPMRVEIRVLNESGTVITASPNCSEKALTMLYVEGGKYNIYISMDLVDNTINCVPTMSETGDPHIPIYIALGACLFLIILWNLGQYMYSKGYIHRILCFWSTESMMSDLGTPTNINQIDDASATGQQPRVAVKERLKSLDTFRGISILLMIFVNYGGGKYWFFKHSKWNGLTVADLVFPWFVFIMGTAIAFSFQGQLRRNIPRWKIFLRILKRTATLFLLGLLINSFGVGSGVNFDTFRIPGVLQRFAGTYLITATLFLYLAPANNPSQYIRLAPFRDIIMYWPEWFVNLAFIALHTAITFAMPVPGCPRGYIGPGGLEQGGKYFNCTGGAAGYIDRKFFGDSHIYQSPTSQEIYQSQVPYDPEGLLGTVNSCVLCFLGLQAGKILFIHTDWVKRCHRFLIWSIFLIGLGTLLCKASLNEGWIPINKNLWSLSFVFILSGMAFFLLMVCYILIDVYKIWGGEPFYFAGMNSIALYCGHEFFSGRAPVSFVVPDTHASYLTLNIWGTTFWLLVSVYFYFKNIFISV</sequence>
<feature type="transmembrane region" description="Helical" evidence="1">
    <location>
        <begin position="523"/>
        <end position="545"/>
    </location>
</feature>
<proteinExistence type="predicted"/>
<evidence type="ECO:0000256" key="2">
    <source>
        <dbReference type="SAM" id="SignalP"/>
    </source>
</evidence>
<feature type="transmembrane region" description="Helical" evidence="1">
    <location>
        <begin position="379"/>
        <end position="398"/>
    </location>
</feature>